<reference evidence="8 9" key="1">
    <citation type="submission" date="2024-07" db="EMBL/GenBank/DDBJ databases">
        <title>Chromosome-level genome assembly of the water stick insect Ranatra chinensis (Heteroptera: Nepidae).</title>
        <authorList>
            <person name="Liu X."/>
        </authorList>
    </citation>
    <scope>NUCLEOTIDE SEQUENCE [LARGE SCALE GENOMIC DNA]</scope>
    <source>
        <strain evidence="8">Cailab_2021Rc</strain>
        <tissue evidence="8">Muscle</tissue>
    </source>
</reference>
<keyword evidence="3" id="KW-0808">Transferase</keyword>
<dbReference type="InterPro" id="IPR008144">
    <property type="entry name" value="Guanylate_kin-like_dom"/>
</dbReference>
<keyword evidence="4" id="KW-0547">Nucleotide-binding</keyword>
<dbReference type="InterPro" id="IPR027417">
    <property type="entry name" value="P-loop_NTPase"/>
</dbReference>
<dbReference type="PROSITE" id="PS00856">
    <property type="entry name" value="GUANYLATE_KINASE_1"/>
    <property type="match status" value="1"/>
</dbReference>
<dbReference type="PROSITE" id="PS50052">
    <property type="entry name" value="GUANYLATE_KINASE_2"/>
    <property type="match status" value="1"/>
</dbReference>
<dbReference type="PANTHER" id="PTHR23117">
    <property type="entry name" value="GUANYLATE KINASE-RELATED"/>
    <property type="match status" value="1"/>
</dbReference>
<evidence type="ECO:0000313" key="8">
    <source>
        <dbReference type="EMBL" id="KAL1129926.1"/>
    </source>
</evidence>
<dbReference type="InterPro" id="IPR017665">
    <property type="entry name" value="Guanylate_kinase"/>
</dbReference>
<organism evidence="8 9">
    <name type="scientific">Ranatra chinensis</name>
    <dbReference type="NCBI Taxonomy" id="642074"/>
    <lineage>
        <taxon>Eukaryota</taxon>
        <taxon>Metazoa</taxon>
        <taxon>Ecdysozoa</taxon>
        <taxon>Arthropoda</taxon>
        <taxon>Hexapoda</taxon>
        <taxon>Insecta</taxon>
        <taxon>Pterygota</taxon>
        <taxon>Neoptera</taxon>
        <taxon>Paraneoptera</taxon>
        <taxon>Hemiptera</taxon>
        <taxon>Heteroptera</taxon>
        <taxon>Panheteroptera</taxon>
        <taxon>Nepomorpha</taxon>
        <taxon>Nepidae</taxon>
        <taxon>Ranatrinae</taxon>
        <taxon>Ranatra</taxon>
    </lineage>
</organism>
<evidence type="ECO:0000313" key="9">
    <source>
        <dbReference type="Proteomes" id="UP001558652"/>
    </source>
</evidence>
<dbReference type="GO" id="GO:0005524">
    <property type="term" value="F:ATP binding"/>
    <property type="evidence" value="ECO:0007669"/>
    <property type="project" value="UniProtKB-KW"/>
</dbReference>
<gene>
    <name evidence="8" type="ORF">AAG570_012870</name>
</gene>
<dbReference type="NCBIfam" id="TIGR03263">
    <property type="entry name" value="guanyl_kin"/>
    <property type="match status" value="1"/>
</dbReference>
<sequence length="176" mass="20116">MNRYEYKILVVCGPSGSGKSSLINRLFNEYPQKFGFSVSHTSRAPRPGEVNGQHYHFTTKEKIEDGIKQGLFLETAMFSGNFYGTSIEAVQEVCKSGKVCVLDIEIEGVKQVKQKKLDLVLVFVKPPSMEELEKRLRGRGTESEESLQRRLTTAKREMEYGNDFHQFDSSIIIFFF</sequence>
<dbReference type="GO" id="GO:0004385">
    <property type="term" value="F:GMP kinase activity"/>
    <property type="evidence" value="ECO:0007669"/>
    <property type="project" value="UniProtKB-EC"/>
</dbReference>
<comment type="similarity">
    <text evidence="1">Belongs to the guanylate kinase family.</text>
</comment>
<dbReference type="InterPro" id="IPR020590">
    <property type="entry name" value="Guanylate_kinase_CS"/>
</dbReference>
<dbReference type="EMBL" id="JBFDAA010000008">
    <property type="protein sequence ID" value="KAL1129926.1"/>
    <property type="molecule type" value="Genomic_DNA"/>
</dbReference>
<evidence type="ECO:0000259" key="7">
    <source>
        <dbReference type="PROSITE" id="PS50052"/>
    </source>
</evidence>
<dbReference type="Gene3D" id="3.30.63.10">
    <property type="entry name" value="Guanylate Kinase phosphate binding domain"/>
    <property type="match status" value="1"/>
</dbReference>
<dbReference type="CDD" id="cd00071">
    <property type="entry name" value="GMPK"/>
    <property type="match status" value="1"/>
</dbReference>
<evidence type="ECO:0000256" key="2">
    <source>
        <dbReference type="ARBA" id="ARBA00012961"/>
    </source>
</evidence>
<keyword evidence="9" id="KW-1185">Reference proteome</keyword>
<dbReference type="SUPFAM" id="SSF52540">
    <property type="entry name" value="P-loop containing nucleoside triphosphate hydrolases"/>
    <property type="match status" value="1"/>
</dbReference>
<dbReference type="Pfam" id="PF00625">
    <property type="entry name" value="Guanylate_kin"/>
    <property type="match status" value="1"/>
</dbReference>
<accession>A0ABD0YF43</accession>
<protein>
    <recommendedName>
        <fullName evidence="2">guanylate kinase</fullName>
        <ecNumber evidence="2">2.7.4.8</ecNumber>
    </recommendedName>
</protein>
<proteinExistence type="inferred from homology"/>
<keyword evidence="5" id="KW-0418">Kinase</keyword>
<dbReference type="FunFam" id="3.40.50.300:FF:000776">
    <property type="entry name" value="Guanylate kinase 2"/>
    <property type="match status" value="1"/>
</dbReference>
<dbReference type="FunFam" id="3.30.63.10:FF:000002">
    <property type="entry name" value="Guanylate kinase 1"/>
    <property type="match status" value="1"/>
</dbReference>
<evidence type="ECO:0000256" key="3">
    <source>
        <dbReference type="ARBA" id="ARBA00022679"/>
    </source>
</evidence>
<dbReference type="EC" id="2.7.4.8" evidence="2"/>
<dbReference type="PANTHER" id="PTHR23117:SF13">
    <property type="entry name" value="GUANYLATE KINASE"/>
    <property type="match status" value="1"/>
</dbReference>
<dbReference type="Gene3D" id="3.40.50.300">
    <property type="entry name" value="P-loop containing nucleotide triphosphate hydrolases"/>
    <property type="match status" value="1"/>
</dbReference>
<feature type="domain" description="Guanylate kinase-like" evidence="7">
    <location>
        <begin position="6"/>
        <end position="176"/>
    </location>
</feature>
<comment type="caution">
    <text evidence="8">The sequence shown here is derived from an EMBL/GenBank/DDBJ whole genome shotgun (WGS) entry which is preliminary data.</text>
</comment>
<dbReference type="Proteomes" id="UP001558652">
    <property type="component" value="Unassembled WGS sequence"/>
</dbReference>
<dbReference type="InterPro" id="IPR008145">
    <property type="entry name" value="GK/Ca_channel_bsu"/>
</dbReference>
<keyword evidence="6" id="KW-0067">ATP-binding</keyword>
<name>A0ABD0YF43_9HEMI</name>
<evidence type="ECO:0000256" key="1">
    <source>
        <dbReference type="ARBA" id="ARBA00005790"/>
    </source>
</evidence>
<dbReference type="AlphaFoldDB" id="A0ABD0YF43"/>
<evidence type="ECO:0000256" key="4">
    <source>
        <dbReference type="ARBA" id="ARBA00022741"/>
    </source>
</evidence>
<dbReference type="SMART" id="SM00072">
    <property type="entry name" value="GuKc"/>
    <property type="match status" value="1"/>
</dbReference>
<evidence type="ECO:0000256" key="5">
    <source>
        <dbReference type="ARBA" id="ARBA00022777"/>
    </source>
</evidence>
<evidence type="ECO:0000256" key="6">
    <source>
        <dbReference type="ARBA" id="ARBA00022840"/>
    </source>
</evidence>